<comment type="caution">
    <text evidence="6">The sequence shown here is derived from an EMBL/GenBank/DDBJ whole genome shotgun (WGS) entry which is preliminary data.</text>
</comment>
<dbReference type="InterPro" id="IPR006094">
    <property type="entry name" value="Oxid_FAD_bind_N"/>
</dbReference>
<name>A0A1V6CBX0_UNCT6</name>
<keyword evidence="3" id="KW-0274">FAD</keyword>
<sequence>MIIKENMDEILSYLEDSSNFSGGHCDKVYIPESEEDVVEIINTCNSKNIPLTISGGGTGTVGGRIPTQGSVISIERLNRIIDINQDKAICEAGLVINQFLSESEKINRFYPPFPTERSAFIGGNTSTNASGEYSFRFGPTRSYILKIRMVTGSGRLIEIPRGRYFADENGVIKTDFIQVKKPSYTTPKIKCSAGYFSAPKMDLIDLIIGSEGTLGVITYVEAMLVEKLPDRFIMIFFLPSEERMFEFLYEVKKDFIRDMYTLEFFDESSLSFLKSDFSEIPEKTCAFYIESVNTIELMEKWLELSEKYQTKDVWVGNDPKNYQRLIDFRHRLPENINAYFRKLKITKISLDIAVPEENFRQLVNFYRKFSNESGIRTVLFGHIGENHLHFNLFPVDEREKTLARQIYVSCVEKALSLGGTISAEHGIGKIKYPYLRMMYGDGGIEDMINVKKAFDPRGLIGRDNLFPADLLLQKL</sequence>
<comment type="cofactor">
    <cofactor evidence="1">
        <name>FAD</name>
        <dbReference type="ChEBI" id="CHEBI:57692"/>
    </cofactor>
</comment>
<evidence type="ECO:0000256" key="4">
    <source>
        <dbReference type="ARBA" id="ARBA00023002"/>
    </source>
</evidence>
<dbReference type="EMBL" id="MWDQ01000041">
    <property type="protein sequence ID" value="OQB74411.1"/>
    <property type="molecule type" value="Genomic_DNA"/>
</dbReference>
<dbReference type="InterPro" id="IPR016171">
    <property type="entry name" value="Vanillyl_alc_oxidase_C-sub2"/>
</dbReference>
<dbReference type="InterPro" id="IPR036318">
    <property type="entry name" value="FAD-bd_PCMH-like_sf"/>
</dbReference>
<feature type="domain" description="FAD-binding PCMH-type" evidence="5">
    <location>
        <begin position="21"/>
        <end position="227"/>
    </location>
</feature>
<dbReference type="Gene3D" id="1.10.45.10">
    <property type="entry name" value="Vanillyl-alcohol Oxidase, Chain A, domain 4"/>
    <property type="match status" value="1"/>
</dbReference>
<dbReference type="PROSITE" id="PS51387">
    <property type="entry name" value="FAD_PCMH"/>
    <property type="match status" value="1"/>
</dbReference>
<reference evidence="6" key="1">
    <citation type="submission" date="2017-02" db="EMBL/GenBank/DDBJ databases">
        <title>Delving into the versatile metabolic prowess of the omnipresent phylum Bacteroidetes.</title>
        <authorList>
            <person name="Nobu M.K."/>
            <person name="Mei R."/>
            <person name="Narihiro T."/>
            <person name="Kuroda K."/>
            <person name="Liu W.-T."/>
        </authorList>
    </citation>
    <scope>NUCLEOTIDE SEQUENCE</scope>
    <source>
        <strain evidence="6">ADurb.Bin131</strain>
    </source>
</reference>
<dbReference type="Pfam" id="PF01565">
    <property type="entry name" value="FAD_binding_4"/>
    <property type="match status" value="1"/>
</dbReference>
<evidence type="ECO:0000256" key="3">
    <source>
        <dbReference type="ARBA" id="ARBA00022827"/>
    </source>
</evidence>
<evidence type="ECO:0000259" key="5">
    <source>
        <dbReference type="PROSITE" id="PS51387"/>
    </source>
</evidence>
<organism evidence="6">
    <name type="scientific">candidate division TA06 bacterium ADurb.Bin131</name>
    <dbReference type="NCBI Taxonomy" id="1852827"/>
    <lineage>
        <taxon>Bacteria</taxon>
        <taxon>Bacteria division TA06</taxon>
    </lineage>
</organism>
<gene>
    <name evidence="6" type="ORF">BWX89_00538</name>
</gene>
<dbReference type="PANTHER" id="PTHR42934:SF1">
    <property type="entry name" value="GLYCOLATE OXIDASE SUBUNIT GLCD"/>
    <property type="match status" value="1"/>
</dbReference>
<dbReference type="GO" id="GO:0016491">
    <property type="term" value="F:oxidoreductase activity"/>
    <property type="evidence" value="ECO:0007669"/>
    <property type="project" value="UniProtKB-KW"/>
</dbReference>
<keyword evidence="4 6" id="KW-0560">Oxidoreductase</keyword>
<dbReference type="EC" id="1.-.-.-" evidence="6"/>
<accession>A0A1V6CBX0</accession>
<protein>
    <submittedName>
        <fullName evidence="6">FAD-linked oxidoreductase</fullName>
        <ecNumber evidence="6">1.-.-.-</ecNumber>
    </submittedName>
</protein>
<dbReference type="SUPFAM" id="SSF56176">
    <property type="entry name" value="FAD-binding/transporter-associated domain-like"/>
    <property type="match status" value="1"/>
</dbReference>
<dbReference type="InterPro" id="IPR016164">
    <property type="entry name" value="FAD-linked_Oxase-like_C"/>
</dbReference>
<dbReference type="GO" id="GO:0071949">
    <property type="term" value="F:FAD binding"/>
    <property type="evidence" value="ECO:0007669"/>
    <property type="project" value="InterPro"/>
</dbReference>
<dbReference type="InterPro" id="IPR016169">
    <property type="entry name" value="FAD-bd_PCMH_sub2"/>
</dbReference>
<keyword evidence="2" id="KW-0285">Flavoprotein</keyword>
<dbReference type="Proteomes" id="UP000485562">
    <property type="component" value="Unassembled WGS sequence"/>
</dbReference>
<evidence type="ECO:0000256" key="2">
    <source>
        <dbReference type="ARBA" id="ARBA00022630"/>
    </source>
</evidence>
<dbReference type="InterPro" id="IPR051914">
    <property type="entry name" value="FAD-linked_OxidoTrans_Type4"/>
</dbReference>
<dbReference type="SUPFAM" id="SSF55103">
    <property type="entry name" value="FAD-linked oxidases, C-terminal domain"/>
    <property type="match status" value="1"/>
</dbReference>
<dbReference type="Gene3D" id="3.30.465.10">
    <property type="match status" value="1"/>
</dbReference>
<evidence type="ECO:0000256" key="1">
    <source>
        <dbReference type="ARBA" id="ARBA00001974"/>
    </source>
</evidence>
<dbReference type="InterPro" id="IPR004113">
    <property type="entry name" value="FAD-bd_oxidored_4_C"/>
</dbReference>
<dbReference type="AlphaFoldDB" id="A0A1V6CBX0"/>
<dbReference type="Gene3D" id="3.30.70.2740">
    <property type="match status" value="1"/>
</dbReference>
<dbReference type="InterPro" id="IPR016166">
    <property type="entry name" value="FAD-bd_PCMH"/>
</dbReference>
<dbReference type="PANTHER" id="PTHR42934">
    <property type="entry name" value="GLYCOLATE OXIDASE SUBUNIT GLCD"/>
    <property type="match status" value="1"/>
</dbReference>
<evidence type="ECO:0000313" key="6">
    <source>
        <dbReference type="EMBL" id="OQB74411.1"/>
    </source>
</evidence>
<proteinExistence type="predicted"/>
<dbReference type="Pfam" id="PF02913">
    <property type="entry name" value="FAD-oxidase_C"/>
    <property type="match status" value="1"/>
</dbReference>